<dbReference type="InterPro" id="IPR016024">
    <property type="entry name" value="ARM-type_fold"/>
</dbReference>
<proteinExistence type="predicted"/>
<evidence type="ECO:0008006" key="5">
    <source>
        <dbReference type="Google" id="ProtNLM"/>
    </source>
</evidence>
<dbReference type="GO" id="GO:0000070">
    <property type="term" value="P:mitotic sister chromatid segregation"/>
    <property type="evidence" value="ECO:0007669"/>
    <property type="project" value="TreeGrafter"/>
</dbReference>
<dbReference type="InterPro" id="IPR024741">
    <property type="entry name" value="Condensin2_G2"/>
</dbReference>
<name>E0W099_PEDHC</name>
<dbReference type="RefSeq" id="XP_002431793.1">
    <property type="nucleotide sequence ID" value="XM_002431748.1"/>
</dbReference>
<accession>E0W099</accession>
<dbReference type="OMA" id="FLENDAM"/>
<feature type="compositionally biased region" description="Polar residues" evidence="1">
    <location>
        <begin position="1094"/>
        <end position="1104"/>
    </location>
</feature>
<reference evidence="3" key="3">
    <citation type="submission" date="2020-05" db="UniProtKB">
        <authorList>
            <consortium name="EnsemblMetazoa"/>
        </authorList>
    </citation>
    <scope>IDENTIFICATION</scope>
    <source>
        <strain evidence="3">USDA</strain>
    </source>
</reference>
<reference evidence="2" key="2">
    <citation type="submission" date="2007-04" db="EMBL/GenBank/DDBJ databases">
        <title>The genome of the human body louse.</title>
        <authorList>
            <consortium name="The Human Body Louse Genome Consortium"/>
            <person name="Kirkness E."/>
            <person name="Walenz B."/>
            <person name="Hass B."/>
            <person name="Bruggner R."/>
            <person name="Strausberg R."/>
        </authorList>
    </citation>
    <scope>NUCLEOTIDE SEQUENCE</scope>
    <source>
        <strain evidence="2">USDA</strain>
    </source>
</reference>
<dbReference type="Pfam" id="PF12422">
    <property type="entry name" value="Condensin2nSMC"/>
    <property type="match status" value="1"/>
</dbReference>
<dbReference type="PANTHER" id="PTHR16199:SF4">
    <property type="entry name" value="CONDENSIN-2 COMPLEX SUBUNIT G2"/>
    <property type="match status" value="1"/>
</dbReference>
<dbReference type="EMBL" id="DS235857">
    <property type="protein sequence ID" value="EEB19055.1"/>
    <property type="molecule type" value="Genomic_DNA"/>
</dbReference>
<keyword evidence="4" id="KW-1185">Reference proteome</keyword>
<reference evidence="2" key="1">
    <citation type="submission" date="2007-04" db="EMBL/GenBank/DDBJ databases">
        <title>Annotation of Pediculus humanus corporis strain USDA.</title>
        <authorList>
            <person name="Kirkness E."/>
            <person name="Hannick L."/>
            <person name="Hass B."/>
            <person name="Bruggner R."/>
            <person name="Lawson D."/>
            <person name="Bidwell S."/>
            <person name="Joardar V."/>
            <person name="Caler E."/>
            <person name="Walenz B."/>
            <person name="Inman J."/>
            <person name="Schobel S."/>
            <person name="Galinsky K."/>
            <person name="Amedeo P."/>
            <person name="Strausberg R."/>
        </authorList>
    </citation>
    <scope>NUCLEOTIDE SEQUENCE</scope>
    <source>
        <strain evidence="2">USDA</strain>
    </source>
</reference>
<dbReference type="Proteomes" id="UP000009046">
    <property type="component" value="Unassembled WGS sequence"/>
</dbReference>
<protein>
    <recommendedName>
        <fullName evidence="5">Condensin-2 complex subunit G2</fullName>
    </recommendedName>
</protein>
<evidence type="ECO:0000256" key="1">
    <source>
        <dbReference type="SAM" id="MobiDB-lite"/>
    </source>
</evidence>
<dbReference type="CTD" id="8240403"/>
<sequence>MKYLNSQNLLNDETTLSNSIIKLNEFIMSKVHWNLGIPELEYQTLQYLLNLLRKGMTSAPFENSATSLKPLLIKVVESTAFVESEHGQKFIAWSLLLSSKLMLDIHKTIMLELSLCNKKKAGWYGKIYVIAWHNAVDDVKSALEKSCLQHLMEAFFKEHRTSLELSKCGKNILTVLDVLHSERKKKNPEFVTMITEAYQPILWKYLQSGFNMHRCNAADIFYKAFPLQRTNDNAISAETLFNLQYETMLNTLSDDCHIVRIIAIREVCNILAHYWNSFTPHQIQSLLKVITTKNAHDLSSAEARRMVYISLQSLVKSSLSYEYIKQVLPNMGNNIHDVNQKVRIAFIQLLICVKDKSDSKFKYTDIVPMIHIQNRLADDNASVGHWIVKLLIKNYYKPKMAVIEWTKRFIYLIKTYSKSYRNFFFYSNKSLSFKDACTIIYEILNQLGMYVLSKSEEDLDESENIIEKPVEKKKRKKTPLSEVNGFDSVEKSKPATVKKCAFDDPEVVSGLFDIVTILWVLHDIELNKSENEEMRLKLYDTYIKYAQPFINYYKSSDLFMGIISLSGNIPASLLRHNSITLPGYCIKMLKSVNIERTDDEDQRFVCMLMALVKWGRGSEIIELVTLWLDAAFETQNLNETILPRRKVKISESFQPNSVVAVLILDILFKKEYAKLSILKKNYVEIFGLWKFMSRIQRIIETRLDKGEPFDQDIVSDQFIKLCFRRYVKLIPLLKEDDGGGGGGDDHDEKKVKNSDDKNEDVFINHQKEMENLLEWSNNVLYPLLEDDTLDESDFDLIASIINDILYVSDNMITIHLVNNMFHFKMAHFAIKLLNTKHGIRFVKSCSRLMVAISHSAKLLFNVSDDLKIFSRLVPCLLSHILNVLTAKEFSAQELETIEDDLNVGKTNFCKILATYQDNIKCSENLKERVGQLKGMTEMFSNCIIGSVIKEISRKGGSIPSFSTPSQLPQIASYLITLFFNKKTWTPLFVYSLNSKLSSDDCKDVKTVLACILLLNVYGSGDNKINRKEFKKTLSTAEKKLNSLKNSSNCKNKKFSMLLNEEEPMDSNSKNKDQVSNTEESSEEVNNPEENFSSTAEELSQSIKKLNTQQEETNNLEEREYIDRGFQLLRQIEDALNNTEAIDEEDEVKNN</sequence>
<evidence type="ECO:0000313" key="3">
    <source>
        <dbReference type="EnsemblMetazoa" id="PHUM548260-PA"/>
    </source>
</evidence>
<feature type="region of interest" description="Disordered" evidence="1">
    <location>
        <begin position="1060"/>
        <end position="1118"/>
    </location>
</feature>
<gene>
    <name evidence="3" type="primary">8240403</name>
    <name evidence="2" type="ORF">Phum_PHUM548260</name>
</gene>
<evidence type="ECO:0000313" key="4">
    <source>
        <dbReference type="Proteomes" id="UP000009046"/>
    </source>
</evidence>
<dbReference type="InParanoid" id="E0W099"/>
<dbReference type="PANTHER" id="PTHR16199">
    <property type="entry name" value="CONDENSIN-2 COMPLEX SUBUNIT G2"/>
    <property type="match status" value="1"/>
</dbReference>
<dbReference type="AlphaFoldDB" id="E0W099"/>
<dbReference type="SUPFAM" id="SSF48371">
    <property type="entry name" value="ARM repeat"/>
    <property type="match status" value="1"/>
</dbReference>
<dbReference type="GeneID" id="8240403"/>
<dbReference type="OrthoDB" id="10062843at2759"/>
<evidence type="ECO:0000313" key="2">
    <source>
        <dbReference type="EMBL" id="EEB19055.1"/>
    </source>
</evidence>
<dbReference type="eggNOG" id="KOG1949">
    <property type="taxonomic scope" value="Eukaryota"/>
</dbReference>
<dbReference type="VEuPathDB" id="VectorBase:PHUM548260"/>
<dbReference type="HOGENOM" id="CLU_269083_0_0_1"/>
<dbReference type="GO" id="GO:0000796">
    <property type="term" value="C:condensin complex"/>
    <property type="evidence" value="ECO:0007669"/>
    <property type="project" value="TreeGrafter"/>
</dbReference>
<dbReference type="InterPro" id="IPR011989">
    <property type="entry name" value="ARM-like"/>
</dbReference>
<dbReference type="Gene3D" id="1.25.10.10">
    <property type="entry name" value="Leucine-rich Repeat Variant"/>
    <property type="match status" value="1"/>
</dbReference>
<dbReference type="STRING" id="121224.E0W099"/>
<dbReference type="EnsemblMetazoa" id="PHUM548260-RA">
    <property type="protein sequence ID" value="PHUM548260-PA"/>
    <property type="gene ID" value="PHUM548260"/>
</dbReference>
<dbReference type="EMBL" id="AAZO01006666">
    <property type="status" value="NOT_ANNOTATED_CDS"/>
    <property type="molecule type" value="Genomic_DNA"/>
</dbReference>
<dbReference type="KEGG" id="phu:Phum_PHUM548260"/>
<organism>
    <name type="scientific">Pediculus humanus subsp. corporis</name>
    <name type="common">Body louse</name>
    <dbReference type="NCBI Taxonomy" id="121224"/>
    <lineage>
        <taxon>Eukaryota</taxon>
        <taxon>Metazoa</taxon>
        <taxon>Ecdysozoa</taxon>
        <taxon>Arthropoda</taxon>
        <taxon>Hexapoda</taxon>
        <taxon>Insecta</taxon>
        <taxon>Pterygota</taxon>
        <taxon>Neoptera</taxon>
        <taxon>Paraneoptera</taxon>
        <taxon>Psocodea</taxon>
        <taxon>Troctomorpha</taxon>
        <taxon>Phthiraptera</taxon>
        <taxon>Anoplura</taxon>
        <taxon>Pediculidae</taxon>
        <taxon>Pediculus</taxon>
    </lineage>
</organism>
<dbReference type="GO" id="GO:0005634">
    <property type="term" value="C:nucleus"/>
    <property type="evidence" value="ECO:0007669"/>
    <property type="project" value="InterPro"/>
</dbReference>